<comment type="caution">
    <text evidence="1">The sequence shown here is derived from an EMBL/GenBank/DDBJ whole genome shotgun (WGS) entry which is preliminary data.</text>
</comment>
<dbReference type="RefSeq" id="WP_209653039.1">
    <property type="nucleotide sequence ID" value="NZ_JAGJCB010000003.1"/>
</dbReference>
<evidence type="ECO:0000313" key="2">
    <source>
        <dbReference type="Proteomes" id="UP000670776"/>
    </source>
</evidence>
<dbReference type="Proteomes" id="UP000670776">
    <property type="component" value="Unassembled WGS sequence"/>
</dbReference>
<accession>A0ABS4BRN3</accession>
<gene>
    <name evidence="1" type="ORF">J8H85_04390</name>
</gene>
<dbReference type="EMBL" id="JAGJCB010000003">
    <property type="protein sequence ID" value="MBP0903058.1"/>
    <property type="molecule type" value="Genomic_DNA"/>
</dbReference>
<proteinExistence type="predicted"/>
<sequence>MIHKFDILNDETIKNIKGFINDPHFTTKSVLTYERHYFKGSIKVIEYYSNHELNSYFETETTEFFIIERGYSNEDKLFSTNVIYLNQTGQPYMEYTEVLDIDKTLNKCYRKINSKKEYSFEGFDTFSDALKYKSHIL</sequence>
<organism evidence="1 2">
    <name type="scientific">Mariniflexile gromovii</name>
    <dbReference type="NCBI Taxonomy" id="362523"/>
    <lineage>
        <taxon>Bacteria</taxon>
        <taxon>Pseudomonadati</taxon>
        <taxon>Bacteroidota</taxon>
        <taxon>Flavobacteriia</taxon>
        <taxon>Flavobacteriales</taxon>
        <taxon>Flavobacteriaceae</taxon>
        <taxon>Mariniflexile</taxon>
    </lineage>
</organism>
<reference evidence="1 2" key="1">
    <citation type="submission" date="2021-04" db="EMBL/GenBank/DDBJ databases">
        <title>Mariniflexile gromovii gen. nov., sp. nov., a gliding bacterium isolated from the sea urchin Strongylocentrotus intermedius.</title>
        <authorList>
            <person name="Ko S."/>
            <person name="Le V."/>
            <person name="Ahn C.-Y."/>
            <person name="Oh H.-M."/>
        </authorList>
    </citation>
    <scope>NUCLEOTIDE SEQUENCE [LARGE SCALE GENOMIC DNA]</scope>
    <source>
        <strain evidence="1 2">KCTC 12570</strain>
    </source>
</reference>
<name>A0ABS4BRN3_9FLAO</name>
<keyword evidence="2" id="KW-1185">Reference proteome</keyword>
<protein>
    <submittedName>
        <fullName evidence="1">Uncharacterized protein</fullName>
    </submittedName>
</protein>
<evidence type="ECO:0000313" key="1">
    <source>
        <dbReference type="EMBL" id="MBP0903058.1"/>
    </source>
</evidence>